<dbReference type="InParanoid" id="A0A672MKC0"/>
<evidence type="ECO:0000256" key="1">
    <source>
        <dbReference type="SAM" id="MobiDB-lite"/>
    </source>
</evidence>
<accession>A0A672MKC0</accession>
<feature type="region of interest" description="Disordered" evidence="1">
    <location>
        <begin position="1"/>
        <end position="33"/>
    </location>
</feature>
<dbReference type="Proteomes" id="UP000472262">
    <property type="component" value="Unassembled WGS sequence"/>
</dbReference>
<evidence type="ECO:0000313" key="2">
    <source>
        <dbReference type="Ensembl" id="ENSSGRP00000039156.1"/>
    </source>
</evidence>
<name>A0A672MKC0_SINGR</name>
<proteinExistence type="predicted"/>
<feature type="compositionally biased region" description="Polar residues" evidence="1">
    <location>
        <begin position="11"/>
        <end position="33"/>
    </location>
</feature>
<dbReference type="Ensembl" id="ENSSGRT00000041977.1">
    <property type="protein sequence ID" value="ENSSGRP00000039156.1"/>
    <property type="gene ID" value="ENSSGRG00000021441.1"/>
</dbReference>
<reference evidence="2" key="1">
    <citation type="submission" date="2025-08" db="UniProtKB">
        <authorList>
            <consortium name="Ensembl"/>
        </authorList>
    </citation>
    <scope>IDENTIFICATION</scope>
</reference>
<sequence length="59" mass="6138">MPVPDQHSDIENSSMLSPVLNASNGDGSETETTSAILASVKEQVGTSCQTTMNCICHLG</sequence>
<feature type="compositionally biased region" description="Basic and acidic residues" evidence="1">
    <location>
        <begin position="1"/>
        <end position="10"/>
    </location>
</feature>
<keyword evidence="3" id="KW-1185">Reference proteome</keyword>
<reference evidence="2" key="2">
    <citation type="submission" date="2025-09" db="UniProtKB">
        <authorList>
            <consortium name="Ensembl"/>
        </authorList>
    </citation>
    <scope>IDENTIFICATION</scope>
</reference>
<evidence type="ECO:0000313" key="3">
    <source>
        <dbReference type="Proteomes" id="UP000472262"/>
    </source>
</evidence>
<organism evidence="2 3">
    <name type="scientific">Sinocyclocheilus grahami</name>
    <name type="common">Dianchi golden-line fish</name>
    <name type="synonym">Barbus grahami</name>
    <dbReference type="NCBI Taxonomy" id="75366"/>
    <lineage>
        <taxon>Eukaryota</taxon>
        <taxon>Metazoa</taxon>
        <taxon>Chordata</taxon>
        <taxon>Craniata</taxon>
        <taxon>Vertebrata</taxon>
        <taxon>Euteleostomi</taxon>
        <taxon>Actinopterygii</taxon>
        <taxon>Neopterygii</taxon>
        <taxon>Teleostei</taxon>
        <taxon>Ostariophysi</taxon>
        <taxon>Cypriniformes</taxon>
        <taxon>Cyprinidae</taxon>
        <taxon>Cyprininae</taxon>
        <taxon>Sinocyclocheilus</taxon>
    </lineage>
</organism>
<dbReference type="AlphaFoldDB" id="A0A672MKC0"/>
<protein>
    <submittedName>
        <fullName evidence="2">Uncharacterized protein</fullName>
    </submittedName>
</protein>